<dbReference type="AlphaFoldDB" id="A0AAW3AKW5"/>
<dbReference type="EMBL" id="JBAMZL010000023">
    <property type="protein sequence ID" value="KAL0507004.1"/>
    <property type="molecule type" value="Genomic_DNA"/>
</dbReference>
<protein>
    <submittedName>
        <fullName evidence="2">Uncharacterized protein</fullName>
    </submittedName>
</protein>
<evidence type="ECO:0000313" key="3">
    <source>
        <dbReference type="Proteomes" id="UP001482455"/>
    </source>
</evidence>
<accession>A0AAW3AKW5</accession>
<dbReference type="Proteomes" id="UP001482455">
    <property type="component" value="Unassembled WGS sequence"/>
</dbReference>
<comment type="caution">
    <text evidence="2">The sequence shown here is derived from an EMBL/GenBank/DDBJ whole genome shotgun (WGS) entry which is preliminary data.</text>
</comment>
<reference evidence="2 3" key="1">
    <citation type="submission" date="2024-02" db="EMBL/GenBank/DDBJ databases">
        <title>FIRST GENOME SEQUENCES OF Leishmania (Viannia) shawi, Leishmania (Viannia) lindenbergi AND Leishmania (Viannia) utingensis.</title>
        <authorList>
            <person name="Resadore F."/>
            <person name="Custodio M.G.F."/>
            <person name="Boite M.C."/>
            <person name="Cupolillo E."/>
            <person name="Ferreira G.E.M."/>
        </authorList>
    </citation>
    <scope>NUCLEOTIDE SEQUENCE [LARGE SCALE GENOMIC DNA]</scope>
    <source>
        <strain evidence="2 3">ITUB/BR/1977/M4964</strain>
    </source>
</reference>
<evidence type="ECO:0000313" key="2">
    <source>
        <dbReference type="EMBL" id="KAL0507004.1"/>
    </source>
</evidence>
<evidence type="ECO:0000256" key="1">
    <source>
        <dbReference type="SAM" id="MobiDB-lite"/>
    </source>
</evidence>
<sequence length="222" mass="24029">MPERPMDRPSLANIFAPLSTSLRELTNACEDAIDRREDDRLCPHAGLEAGDVFTALTVDWEPLAIQEAFDPANTYINKIADRETALLLQQGNGYVVEKPGLTTTTVTWPVMLREALKRGGAASAVPLPKGRSVGGDSLESLMPRHTCKPHPPFTPRGLSVIAPVWRRARVASEWNAPHQTHSPSSATLSIAAAGPHTVSVRADASSHALSPPHNCLSRQARR</sequence>
<organism evidence="2 3">
    <name type="scientific">Leishmania utingensis</name>
    <dbReference type="NCBI Taxonomy" id="653362"/>
    <lineage>
        <taxon>Eukaryota</taxon>
        <taxon>Discoba</taxon>
        <taxon>Euglenozoa</taxon>
        <taxon>Kinetoplastea</taxon>
        <taxon>Metakinetoplastina</taxon>
        <taxon>Trypanosomatida</taxon>
        <taxon>Trypanosomatidae</taxon>
        <taxon>Leishmaniinae</taxon>
        <taxon>Leishmania</taxon>
    </lineage>
</organism>
<keyword evidence="3" id="KW-1185">Reference proteome</keyword>
<feature type="region of interest" description="Disordered" evidence="1">
    <location>
        <begin position="199"/>
        <end position="222"/>
    </location>
</feature>
<name>A0AAW3AKW5_9TRYP</name>
<proteinExistence type="predicted"/>
<gene>
    <name evidence="2" type="ORF">Q4I30_003743</name>
</gene>